<dbReference type="EMBL" id="CAXAMM010040451">
    <property type="protein sequence ID" value="CAK9093266.1"/>
    <property type="molecule type" value="Genomic_DNA"/>
</dbReference>
<accession>A0ABP0R231</accession>
<evidence type="ECO:0000313" key="2">
    <source>
        <dbReference type="Proteomes" id="UP001642464"/>
    </source>
</evidence>
<dbReference type="Proteomes" id="UP001642464">
    <property type="component" value="Unassembled WGS sequence"/>
</dbReference>
<dbReference type="Gene3D" id="1.20.1050.10">
    <property type="match status" value="1"/>
</dbReference>
<dbReference type="PANTHER" id="PTHR44051:SF8">
    <property type="entry name" value="GLUTATHIONE S-TRANSFERASE GSTA"/>
    <property type="match status" value="1"/>
</dbReference>
<dbReference type="SFLD" id="SFLDG00358">
    <property type="entry name" value="Main_(cytGST)"/>
    <property type="match status" value="1"/>
</dbReference>
<dbReference type="SUPFAM" id="SSF52833">
    <property type="entry name" value="Thioredoxin-like"/>
    <property type="match status" value="1"/>
</dbReference>
<dbReference type="Gene3D" id="3.40.30.10">
    <property type="entry name" value="Glutaredoxin"/>
    <property type="match status" value="1"/>
</dbReference>
<gene>
    <name evidence="1" type="ORF">SCF082_LOCUS43866</name>
</gene>
<proteinExistence type="predicted"/>
<keyword evidence="2" id="KW-1185">Reference proteome</keyword>
<dbReference type="SFLD" id="SFLDS00019">
    <property type="entry name" value="Glutathione_Transferase_(cytos"/>
    <property type="match status" value="1"/>
</dbReference>
<dbReference type="PANTHER" id="PTHR44051">
    <property type="entry name" value="GLUTATHIONE S-TRANSFERASE-RELATED"/>
    <property type="match status" value="1"/>
</dbReference>
<dbReference type="InterPro" id="IPR004045">
    <property type="entry name" value="Glutathione_S-Trfase_N"/>
</dbReference>
<sequence length="230" mass="26375">MAALPLEVTLYHYPRTRSTRVLWLLHELGDKVNVTCKRVELMKGEAYSPEFMKMNPNHALPVLLYKDASGEDQAVFESCGIVEFLTEALAAGQLAPPIGLSKERADYQKWLWFSGSWMDQLLWQLRQHDSSGILPADQKDSRVVDRTKAKWIKEIEPQIVAQIEATGNKYLLGEQFTSADVIMGHNLKWSQAYGLCESQVLLDYLARLAERPERFWKYGCLDVVTQLQER</sequence>
<dbReference type="Pfam" id="PF02798">
    <property type="entry name" value="GST_N"/>
    <property type="match status" value="1"/>
</dbReference>
<dbReference type="SUPFAM" id="SSF47616">
    <property type="entry name" value="GST C-terminal domain-like"/>
    <property type="match status" value="1"/>
</dbReference>
<reference evidence="1 2" key="1">
    <citation type="submission" date="2024-02" db="EMBL/GenBank/DDBJ databases">
        <authorList>
            <person name="Chen Y."/>
            <person name="Shah S."/>
            <person name="Dougan E. K."/>
            <person name="Thang M."/>
            <person name="Chan C."/>
        </authorList>
    </citation>
    <scope>NUCLEOTIDE SEQUENCE [LARGE SCALE GENOMIC DNA]</scope>
</reference>
<dbReference type="InterPro" id="IPR040079">
    <property type="entry name" value="Glutathione_S-Trfase"/>
</dbReference>
<evidence type="ECO:0000313" key="1">
    <source>
        <dbReference type="EMBL" id="CAK9093266.1"/>
    </source>
</evidence>
<dbReference type="InterPro" id="IPR036249">
    <property type="entry name" value="Thioredoxin-like_sf"/>
</dbReference>
<dbReference type="InterPro" id="IPR036282">
    <property type="entry name" value="Glutathione-S-Trfase_C_sf"/>
</dbReference>
<organism evidence="1 2">
    <name type="scientific">Durusdinium trenchii</name>
    <dbReference type="NCBI Taxonomy" id="1381693"/>
    <lineage>
        <taxon>Eukaryota</taxon>
        <taxon>Sar</taxon>
        <taxon>Alveolata</taxon>
        <taxon>Dinophyceae</taxon>
        <taxon>Suessiales</taxon>
        <taxon>Symbiodiniaceae</taxon>
        <taxon>Durusdinium</taxon>
    </lineage>
</organism>
<name>A0ABP0R231_9DINO</name>
<comment type="caution">
    <text evidence="1">The sequence shown here is derived from an EMBL/GenBank/DDBJ whole genome shotgun (WGS) entry which is preliminary data.</text>
</comment>
<protein>
    <submittedName>
        <fullName evidence="1">Glutathione S-transferase 3 (GST-III)</fullName>
    </submittedName>
</protein>